<gene>
    <name evidence="2" type="ORF">Nepgr_020229</name>
</gene>
<dbReference type="InterPro" id="IPR045123">
    <property type="entry name" value="METTL14-like"/>
</dbReference>
<feature type="region of interest" description="Disordered" evidence="1">
    <location>
        <begin position="491"/>
        <end position="647"/>
    </location>
</feature>
<feature type="compositionally biased region" description="Basic and acidic residues" evidence="1">
    <location>
        <begin position="445"/>
        <end position="464"/>
    </location>
</feature>
<reference evidence="2" key="1">
    <citation type="submission" date="2023-05" db="EMBL/GenBank/DDBJ databases">
        <title>Nepenthes gracilis genome sequencing.</title>
        <authorList>
            <person name="Fukushima K."/>
        </authorList>
    </citation>
    <scope>NUCLEOTIDE SEQUENCE</scope>
    <source>
        <strain evidence="2">SING2019-196</strain>
    </source>
</reference>
<feature type="compositionally biased region" description="Polar residues" evidence="1">
    <location>
        <begin position="317"/>
        <end position="326"/>
    </location>
</feature>
<dbReference type="PANTHER" id="PTHR13107:SF0">
    <property type="entry name" value="N6-ADENOSINE-METHYLTRANSFERASE NON-CATALYTIC SUBUNIT"/>
    <property type="match status" value="1"/>
</dbReference>
<dbReference type="GO" id="GO:0003729">
    <property type="term" value="F:mRNA binding"/>
    <property type="evidence" value="ECO:0007669"/>
    <property type="project" value="TreeGrafter"/>
</dbReference>
<feature type="region of interest" description="Disordered" evidence="1">
    <location>
        <begin position="1"/>
        <end position="433"/>
    </location>
</feature>
<protein>
    <submittedName>
        <fullName evidence="2">Uncharacterized protein</fullName>
    </submittedName>
</protein>
<evidence type="ECO:0000313" key="2">
    <source>
        <dbReference type="EMBL" id="GMH18388.1"/>
    </source>
</evidence>
<feature type="compositionally biased region" description="Basic and acidic residues" evidence="1">
    <location>
        <begin position="146"/>
        <end position="213"/>
    </location>
</feature>
<dbReference type="GO" id="GO:0005634">
    <property type="term" value="C:nucleus"/>
    <property type="evidence" value="ECO:0007669"/>
    <property type="project" value="TreeGrafter"/>
</dbReference>
<dbReference type="GO" id="GO:0036396">
    <property type="term" value="C:RNA N6-methyladenosine methyltransferase complex"/>
    <property type="evidence" value="ECO:0007669"/>
    <property type="project" value="TreeGrafter"/>
</dbReference>
<dbReference type="EMBL" id="BSYO01000019">
    <property type="protein sequence ID" value="GMH18388.1"/>
    <property type="molecule type" value="Genomic_DNA"/>
</dbReference>
<feature type="compositionally biased region" description="Basic and acidic residues" evidence="1">
    <location>
        <begin position="1"/>
        <end position="16"/>
    </location>
</feature>
<name>A0AAD3XV23_NEPGR</name>
<feature type="compositionally biased region" description="Polar residues" evidence="1">
    <location>
        <begin position="103"/>
        <end position="114"/>
    </location>
</feature>
<evidence type="ECO:0000313" key="3">
    <source>
        <dbReference type="Proteomes" id="UP001279734"/>
    </source>
</evidence>
<feature type="compositionally biased region" description="Basic and acidic residues" evidence="1">
    <location>
        <begin position="65"/>
        <end position="74"/>
    </location>
</feature>
<keyword evidence="3" id="KW-1185">Reference proteome</keyword>
<feature type="compositionally biased region" description="Basic and acidic residues" evidence="1">
    <location>
        <begin position="221"/>
        <end position="278"/>
    </location>
</feature>
<dbReference type="PANTHER" id="PTHR13107">
    <property type="entry name" value="N6-ADENOSINE-METHYLTRANSFERASE NON-CATALYTIC SUBUNIT"/>
    <property type="match status" value="1"/>
</dbReference>
<sequence length="673" mass="76417">MDSSERSRSYMKRDIEEVSIVKSDRAGDAQELEGNEKRKHNSSKSRNSSNGDENDGWDGTGRRKSSGDRNDFRKRSGGSSRGNSDEDDAKKEIRSLKAKKQQEASTLEKLSNWYQDGELETKHDGRGHNRMDERGRNLSRKTTSKVSDHEGSQGRSKSKEERSQDVENEKAADKDSRFSERRESSLEKGHRSSEQKSKPRRRWDESDAIKNTEESSYVVKGEPRGEKVYDSRHDITKERSSSARLEISDGKGRGLDSYSDKGKSYSREERKAEAERTNSRSWSDAVEEDTKASPLTREDKSAREKNEKYREQRTTSRDGVQTQEGSLNPEEDDNIWNRDKDGREVGHSRRSRTPERSGRHLHVSDNYEISHERSSTLKRKELENEGYREEGLKSRDDSWGDRSRDREGSRENRKRRQPSSSDKDGDVVYDRDREWEFPRRARDRIDYERHLGRAGNRKDGRSEAVKASSNFGISTENYDVIEIQPKPLDYGREELGSTFPRRNEVQQSDPEAAAPDEWAIPQDNRLRTAAYGSAATGDNLKEKYMDEATPVTDQNPWRDNDDNQGWKSRGQKGSGRPGDQKFEPDSFGRVGPQGVKVARGGRGNRVRPSGRDNQQVSIPLPLMGSPFGPIGIPPPGQMQPLNPNMSPAPGPLVPPGVFIPPFLLQSFGPGLEL</sequence>
<dbReference type="Proteomes" id="UP001279734">
    <property type="component" value="Unassembled WGS sequence"/>
</dbReference>
<organism evidence="2 3">
    <name type="scientific">Nepenthes gracilis</name>
    <name type="common">Slender pitcher plant</name>
    <dbReference type="NCBI Taxonomy" id="150966"/>
    <lineage>
        <taxon>Eukaryota</taxon>
        <taxon>Viridiplantae</taxon>
        <taxon>Streptophyta</taxon>
        <taxon>Embryophyta</taxon>
        <taxon>Tracheophyta</taxon>
        <taxon>Spermatophyta</taxon>
        <taxon>Magnoliopsida</taxon>
        <taxon>eudicotyledons</taxon>
        <taxon>Gunneridae</taxon>
        <taxon>Pentapetalae</taxon>
        <taxon>Caryophyllales</taxon>
        <taxon>Nepenthaceae</taxon>
        <taxon>Nepenthes</taxon>
    </lineage>
</organism>
<comment type="caution">
    <text evidence="2">The sequence shown here is derived from an EMBL/GenBank/DDBJ whole genome shotgun (WGS) entry which is preliminary data.</text>
</comment>
<feature type="compositionally biased region" description="Basic and acidic residues" evidence="1">
    <location>
        <begin position="421"/>
        <end position="433"/>
    </location>
</feature>
<feature type="compositionally biased region" description="Basic and acidic residues" evidence="1">
    <location>
        <begin position="288"/>
        <end position="316"/>
    </location>
</feature>
<feature type="compositionally biased region" description="Basic and acidic residues" evidence="1">
    <location>
        <begin position="335"/>
        <end position="411"/>
    </location>
</feature>
<feature type="compositionally biased region" description="Basic and acidic residues" evidence="1">
    <location>
        <begin position="119"/>
        <end position="136"/>
    </location>
</feature>
<evidence type="ECO:0000256" key="1">
    <source>
        <dbReference type="SAM" id="MobiDB-lite"/>
    </source>
</evidence>
<feature type="region of interest" description="Disordered" evidence="1">
    <location>
        <begin position="445"/>
        <end position="471"/>
    </location>
</feature>
<dbReference type="AlphaFoldDB" id="A0AAD3XV23"/>
<accession>A0AAD3XV23</accession>
<proteinExistence type="predicted"/>